<keyword evidence="5" id="KW-0046">Antibiotic resistance</keyword>
<dbReference type="GO" id="GO:0046677">
    <property type="term" value="P:response to antibiotic"/>
    <property type="evidence" value="ECO:0007669"/>
    <property type="project" value="UniProtKB-KW"/>
</dbReference>
<dbReference type="Proteomes" id="UP000077071">
    <property type="component" value="Chromosome"/>
</dbReference>
<dbReference type="Pfam" id="PF01061">
    <property type="entry name" value="ABC2_membrane"/>
    <property type="match status" value="1"/>
</dbReference>
<evidence type="ECO:0000256" key="2">
    <source>
        <dbReference type="ARBA" id="ARBA00022692"/>
    </source>
</evidence>
<reference evidence="8 9" key="1">
    <citation type="submission" date="2016-05" db="EMBL/GenBank/DDBJ databases">
        <title>Complete genome sequence of Rathayibacter tritici NCPPB 1953.</title>
        <authorList>
            <person name="Park J."/>
            <person name="Lee H.-H."/>
            <person name="Lee S.-W."/>
            <person name="Seo Y.-S."/>
        </authorList>
    </citation>
    <scope>NUCLEOTIDE SEQUENCE [LARGE SCALE GENOMIC DNA]</scope>
    <source>
        <strain evidence="8 9">NCPPB 1953</strain>
    </source>
</reference>
<evidence type="ECO:0000313" key="9">
    <source>
        <dbReference type="Proteomes" id="UP000077071"/>
    </source>
</evidence>
<dbReference type="InterPro" id="IPR013525">
    <property type="entry name" value="ABC2_TM"/>
</dbReference>
<keyword evidence="4 6" id="KW-0472">Membrane</keyword>
<dbReference type="PANTHER" id="PTHR43229:SF2">
    <property type="entry name" value="NODULATION PROTEIN J"/>
    <property type="match status" value="1"/>
</dbReference>
<dbReference type="STRING" id="33888.A6122_2775"/>
<keyword evidence="9" id="KW-1185">Reference proteome</keyword>
<keyword evidence="3 6" id="KW-1133">Transmembrane helix</keyword>
<evidence type="ECO:0000313" key="8">
    <source>
        <dbReference type="EMBL" id="AND17884.1"/>
    </source>
</evidence>
<dbReference type="AlphaFoldDB" id="A0A160KVZ6"/>
<proteinExistence type="inferred from homology"/>
<feature type="transmembrane region" description="Helical" evidence="6">
    <location>
        <begin position="149"/>
        <end position="172"/>
    </location>
</feature>
<feature type="domain" description="ABC transmembrane type-2" evidence="7">
    <location>
        <begin position="33"/>
        <end position="262"/>
    </location>
</feature>
<dbReference type="GO" id="GO:0043190">
    <property type="term" value="C:ATP-binding cassette (ABC) transporter complex"/>
    <property type="evidence" value="ECO:0007669"/>
    <property type="project" value="InterPro"/>
</dbReference>
<dbReference type="GO" id="GO:0140359">
    <property type="term" value="F:ABC-type transporter activity"/>
    <property type="evidence" value="ECO:0007669"/>
    <property type="project" value="InterPro"/>
</dbReference>
<dbReference type="InterPro" id="IPR047817">
    <property type="entry name" value="ABC2_TM_bact-type"/>
</dbReference>
<name>A0A160KVZ6_9MICO</name>
<comment type="subcellular location">
    <subcellularLocation>
        <location evidence="6">Cell membrane</location>
        <topology evidence="6">Multi-pass membrane protein</topology>
    </subcellularLocation>
    <subcellularLocation>
        <location evidence="1">Membrane</location>
        <topology evidence="1">Multi-pass membrane protein</topology>
    </subcellularLocation>
</comment>
<feature type="transmembrane region" description="Helical" evidence="6">
    <location>
        <begin position="235"/>
        <end position="255"/>
    </location>
</feature>
<dbReference type="RefSeq" id="WP_068256357.1">
    <property type="nucleotide sequence ID" value="NZ_CP015515.1"/>
</dbReference>
<dbReference type="OrthoDB" id="9778589at2"/>
<evidence type="ECO:0000256" key="6">
    <source>
        <dbReference type="RuleBase" id="RU361157"/>
    </source>
</evidence>
<dbReference type="PRINTS" id="PR00164">
    <property type="entry name" value="ABC2TRNSPORT"/>
</dbReference>
<feature type="transmembrane region" description="Helical" evidence="6">
    <location>
        <begin position="122"/>
        <end position="143"/>
    </location>
</feature>
<protein>
    <recommendedName>
        <fullName evidence="6">Transport permease protein</fullName>
    </recommendedName>
</protein>
<feature type="transmembrane region" description="Helical" evidence="6">
    <location>
        <begin position="69"/>
        <end position="88"/>
    </location>
</feature>
<dbReference type="KEGG" id="rtn:A6122_2775"/>
<gene>
    <name evidence="8" type="ORF">A6122_2775</name>
</gene>
<evidence type="ECO:0000256" key="1">
    <source>
        <dbReference type="ARBA" id="ARBA00004141"/>
    </source>
</evidence>
<evidence type="ECO:0000256" key="4">
    <source>
        <dbReference type="ARBA" id="ARBA00023136"/>
    </source>
</evidence>
<keyword evidence="6" id="KW-1003">Cell membrane</keyword>
<comment type="similarity">
    <text evidence="6">Belongs to the ABC-2 integral membrane protein family.</text>
</comment>
<dbReference type="InterPro" id="IPR000412">
    <property type="entry name" value="ABC_2_transport"/>
</dbReference>
<evidence type="ECO:0000256" key="5">
    <source>
        <dbReference type="ARBA" id="ARBA00023251"/>
    </source>
</evidence>
<dbReference type="PATRIC" id="fig|33888.3.peg.3115"/>
<feature type="transmembrane region" description="Helical" evidence="6">
    <location>
        <begin position="184"/>
        <end position="204"/>
    </location>
</feature>
<keyword evidence="6" id="KW-0813">Transport</keyword>
<dbReference type="PANTHER" id="PTHR43229">
    <property type="entry name" value="NODULATION PROTEIN J"/>
    <property type="match status" value="1"/>
</dbReference>
<dbReference type="InterPro" id="IPR051784">
    <property type="entry name" value="Nod_factor_ABC_transporter"/>
</dbReference>
<accession>A0A160KVZ6</accession>
<keyword evidence="2 6" id="KW-0812">Transmembrane</keyword>
<dbReference type="PIRSF" id="PIRSF006648">
    <property type="entry name" value="DrrB"/>
    <property type="match status" value="1"/>
</dbReference>
<feature type="transmembrane region" description="Helical" evidence="6">
    <location>
        <begin position="32"/>
        <end position="57"/>
    </location>
</feature>
<dbReference type="PROSITE" id="PS51012">
    <property type="entry name" value="ABC_TM2"/>
    <property type="match status" value="1"/>
</dbReference>
<organism evidence="8 9">
    <name type="scientific">Rathayibacter tritici</name>
    <dbReference type="NCBI Taxonomy" id="33888"/>
    <lineage>
        <taxon>Bacteria</taxon>
        <taxon>Bacillati</taxon>
        <taxon>Actinomycetota</taxon>
        <taxon>Actinomycetes</taxon>
        <taxon>Micrococcales</taxon>
        <taxon>Microbacteriaceae</taxon>
        <taxon>Rathayibacter</taxon>
    </lineage>
</organism>
<evidence type="ECO:0000259" key="7">
    <source>
        <dbReference type="PROSITE" id="PS51012"/>
    </source>
</evidence>
<sequence length="265" mass="28797">MNGLAPHASQLRTVGRSGAVVERSMRVARRSIVPLVSGFFEPFFYLLALGVGLGFFIDDVQVDGRSVPYGAFVAPALLASSAMNGAIYDSTYNVFFKMRFAKLYDAMIATPLRPFDIALGEICWSLIRGAAYGAGFLLVMLAMGLITSAWAFAALPALVLVSFGFAAAGMAVTTFVKSFQHLDWVTAALIPMFFFSTSFFPLSVYPAPVQPIVQALPLYHAIELMRALTLGIPDAGILVHIGYFMVMSVAGIWLVSRRLHRILQP</sequence>
<dbReference type="EMBL" id="CP015515">
    <property type="protein sequence ID" value="AND17884.1"/>
    <property type="molecule type" value="Genomic_DNA"/>
</dbReference>
<evidence type="ECO:0000256" key="3">
    <source>
        <dbReference type="ARBA" id="ARBA00022989"/>
    </source>
</evidence>